<dbReference type="EMBL" id="RSCL01000009">
    <property type="protein sequence ID" value="RUT05120.1"/>
    <property type="molecule type" value="Genomic_DNA"/>
</dbReference>
<reference evidence="1" key="2">
    <citation type="journal article" date="2019" name="Genome Biol. Evol.">
        <title>Day and night: Metabolic profiles and evolutionary relationships of six axenic non-marine cyanobacteria.</title>
        <authorList>
            <person name="Will S.E."/>
            <person name="Henke P."/>
            <person name="Boedeker C."/>
            <person name="Huang S."/>
            <person name="Brinkmann H."/>
            <person name="Rohde M."/>
            <person name="Jarek M."/>
            <person name="Friedl T."/>
            <person name="Seufert S."/>
            <person name="Schumacher M."/>
            <person name="Overmann J."/>
            <person name="Neumann-Schaal M."/>
            <person name="Petersen J."/>
        </authorList>
    </citation>
    <scope>NUCLEOTIDE SEQUENCE [LARGE SCALE GENOMIC DNA]</scope>
    <source>
        <strain evidence="1">PCC 7102</strain>
    </source>
</reference>
<evidence type="ECO:0000313" key="2">
    <source>
        <dbReference type="Proteomes" id="UP000271624"/>
    </source>
</evidence>
<dbReference type="Proteomes" id="UP000271624">
    <property type="component" value="Unassembled WGS sequence"/>
</dbReference>
<reference evidence="1" key="1">
    <citation type="submission" date="2018-12" db="EMBL/GenBank/DDBJ databases">
        <authorList>
            <person name="Will S."/>
            <person name="Neumann-Schaal M."/>
            <person name="Henke P."/>
        </authorList>
    </citation>
    <scope>NUCLEOTIDE SEQUENCE</scope>
    <source>
        <strain evidence="1">PCC 7102</strain>
    </source>
</reference>
<accession>A0A3S1CK13</accession>
<comment type="caution">
    <text evidence="1">The sequence shown here is derived from an EMBL/GenBank/DDBJ whole genome shotgun (WGS) entry which is preliminary data.</text>
</comment>
<dbReference type="AlphaFoldDB" id="A0A3S1CK13"/>
<keyword evidence="2" id="KW-1185">Reference proteome</keyword>
<evidence type="ECO:0000313" key="1">
    <source>
        <dbReference type="EMBL" id="RUT05120.1"/>
    </source>
</evidence>
<sequence length="46" mass="4791">MIGLKVAATTMAPALAKATAQALPIPELAPVTMATLSFKFIILNHL</sequence>
<protein>
    <submittedName>
        <fullName evidence="1">Uncharacterized protein</fullName>
    </submittedName>
</protein>
<gene>
    <name evidence="1" type="ORF">DSM106972_039410</name>
</gene>
<organism evidence="1 2">
    <name type="scientific">Dulcicalothrix desertica PCC 7102</name>
    <dbReference type="NCBI Taxonomy" id="232991"/>
    <lineage>
        <taxon>Bacteria</taxon>
        <taxon>Bacillati</taxon>
        <taxon>Cyanobacteriota</taxon>
        <taxon>Cyanophyceae</taxon>
        <taxon>Nostocales</taxon>
        <taxon>Calotrichaceae</taxon>
        <taxon>Dulcicalothrix</taxon>
    </lineage>
</organism>
<proteinExistence type="predicted"/>
<name>A0A3S1CK13_9CYAN</name>